<evidence type="ECO:0000313" key="4">
    <source>
        <dbReference type="EMBL" id="CAD7697911.1"/>
    </source>
</evidence>
<dbReference type="EMBL" id="CAJHUC010000728">
    <property type="protein sequence ID" value="CAD7697911.1"/>
    <property type="molecule type" value="Genomic_DNA"/>
</dbReference>
<dbReference type="OrthoDB" id="8119704at2759"/>
<sequence>MISSCFSAPEDCSRKGKRKMSCTVRRQIWLAFGLGSRHILQRGLQAVQQGTRRMFRHALTPTVRSAERRARTLSAQLTDGCSLSRCLIAPPLLTYVIVLCGAQGPVRSCRRALSPMAVGASTLDASQTLGAGMPSTPQAGSPLPAQPKAPLAYEIVKGALVRGCTMTPNDNAPTFVLVHGILGSRRNMQKYAKILVEGYPAWQALLVDLRCHGQSAGSALPLPNSVESSARDILKLLSSLKLFPQVLVGHSFGGKVVMSMAQQFGKRLPRPVHVWVLDALPGDVRAGERNRRDHPSDLISTLNTLPMPIRSRSDLIDHLLRAGFSREVSTWMTTSLRPASATARRDLTWSFDLAGVEEMYKSYEDTNLWPLLVDVPEGLKLHFVRAEGSHYKWAGRDHELIESYGHTVHLLKNAGHWVHADNPCGLFDIMKDSIGTADLHVRRAQMPR</sequence>
<evidence type="ECO:0000256" key="2">
    <source>
        <dbReference type="ARBA" id="ARBA00022801"/>
    </source>
</evidence>
<reference evidence="4" key="1">
    <citation type="submission" date="2020-12" db="EMBL/GenBank/DDBJ databases">
        <authorList>
            <person name="Iha C."/>
        </authorList>
    </citation>
    <scope>NUCLEOTIDE SEQUENCE</scope>
</reference>
<dbReference type="PANTHER" id="PTHR43248">
    <property type="entry name" value="2-SUCCINYL-6-HYDROXY-2,4-CYCLOHEXADIENE-1-CARBOXYLATE SYNTHASE"/>
    <property type="match status" value="1"/>
</dbReference>
<accession>A0A8S1IVN0</accession>
<dbReference type="AlphaFoldDB" id="A0A8S1IVN0"/>
<evidence type="ECO:0000259" key="3">
    <source>
        <dbReference type="Pfam" id="PF12697"/>
    </source>
</evidence>
<dbReference type="InterPro" id="IPR000073">
    <property type="entry name" value="AB_hydrolase_1"/>
</dbReference>
<comment type="caution">
    <text evidence="4">The sequence shown here is derived from an EMBL/GenBank/DDBJ whole genome shotgun (WGS) entry which is preliminary data.</text>
</comment>
<comment type="similarity">
    <text evidence="1">Belongs to the peptidase S33 family.</text>
</comment>
<dbReference type="PANTHER" id="PTHR43248:SF14">
    <property type="entry name" value="ALPHA_BETA-HYDROLASES SUPERFAMILY PROTEIN"/>
    <property type="match status" value="1"/>
</dbReference>
<dbReference type="InterPro" id="IPR029058">
    <property type="entry name" value="AB_hydrolase_fold"/>
</dbReference>
<evidence type="ECO:0000256" key="1">
    <source>
        <dbReference type="ARBA" id="ARBA00010088"/>
    </source>
</evidence>
<evidence type="ECO:0000313" key="5">
    <source>
        <dbReference type="Proteomes" id="UP000708148"/>
    </source>
</evidence>
<dbReference type="InterPro" id="IPR051601">
    <property type="entry name" value="Serine_prot/Carboxylest_S33"/>
</dbReference>
<dbReference type="GO" id="GO:0016787">
    <property type="term" value="F:hydrolase activity"/>
    <property type="evidence" value="ECO:0007669"/>
    <property type="project" value="UniProtKB-KW"/>
</dbReference>
<proteinExistence type="inferred from homology"/>
<dbReference type="SUPFAM" id="SSF53474">
    <property type="entry name" value="alpha/beta-Hydrolases"/>
    <property type="match status" value="1"/>
</dbReference>
<feature type="domain" description="AB hydrolase-1" evidence="3">
    <location>
        <begin position="175"/>
        <end position="425"/>
    </location>
</feature>
<protein>
    <recommendedName>
        <fullName evidence="3">AB hydrolase-1 domain-containing protein</fullName>
    </recommendedName>
</protein>
<gene>
    <name evidence="4" type="ORF">OSTQU699_LOCUS3272</name>
</gene>
<name>A0A8S1IVN0_9CHLO</name>
<dbReference type="Proteomes" id="UP000708148">
    <property type="component" value="Unassembled WGS sequence"/>
</dbReference>
<organism evidence="4 5">
    <name type="scientific">Ostreobium quekettii</name>
    <dbReference type="NCBI Taxonomy" id="121088"/>
    <lineage>
        <taxon>Eukaryota</taxon>
        <taxon>Viridiplantae</taxon>
        <taxon>Chlorophyta</taxon>
        <taxon>core chlorophytes</taxon>
        <taxon>Ulvophyceae</taxon>
        <taxon>TCBD clade</taxon>
        <taxon>Bryopsidales</taxon>
        <taxon>Ostreobineae</taxon>
        <taxon>Ostreobiaceae</taxon>
        <taxon>Ostreobium</taxon>
    </lineage>
</organism>
<keyword evidence="5" id="KW-1185">Reference proteome</keyword>
<keyword evidence="2" id="KW-0378">Hydrolase</keyword>
<dbReference type="Gene3D" id="3.40.50.1820">
    <property type="entry name" value="alpha/beta hydrolase"/>
    <property type="match status" value="1"/>
</dbReference>
<dbReference type="Pfam" id="PF12697">
    <property type="entry name" value="Abhydrolase_6"/>
    <property type="match status" value="1"/>
</dbReference>